<dbReference type="EMBL" id="LAYY01000008">
    <property type="protein sequence ID" value="KKK38349.1"/>
    <property type="molecule type" value="Genomic_DNA"/>
</dbReference>
<comment type="caution">
    <text evidence="2">The sequence shown here is derived from an EMBL/GenBank/DDBJ whole genome shotgun (WGS) entry which is preliminary data.</text>
</comment>
<sequence length="81" mass="9085">MQKNRYLLYLLLCGLMLYFAVPRMSFSAGSDGLFAAAWLMLAFCVVAGNLSAYLYTPKRKMAKRGEGMAKPARERTRGLAR</sequence>
<keyword evidence="1" id="KW-0472">Membrane</keyword>
<keyword evidence="1" id="KW-1133">Transmembrane helix</keyword>
<feature type="transmembrane region" description="Helical" evidence="1">
    <location>
        <begin position="32"/>
        <end position="55"/>
    </location>
</feature>
<dbReference type="OrthoDB" id="2969610at2"/>
<evidence type="ECO:0000313" key="3">
    <source>
        <dbReference type="Proteomes" id="UP000034166"/>
    </source>
</evidence>
<dbReference type="AlphaFoldDB" id="A0A0M2SUW0"/>
<keyword evidence="3" id="KW-1185">Reference proteome</keyword>
<accession>A0A0M2SUW0</accession>
<organism evidence="2 3">
    <name type="scientific">Mesobacillus campisalis</name>
    <dbReference type="NCBI Taxonomy" id="1408103"/>
    <lineage>
        <taxon>Bacteria</taxon>
        <taxon>Bacillati</taxon>
        <taxon>Bacillota</taxon>
        <taxon>Bacilli</taxon>
        <taxon>Bacillales</taxon>
        <taxon>Bacillaceae</taxon>
        <taxon>Mesobacillus</taxon>
    </lineage>
</organism>
<dbReference type="PATRIC" id="fig|1408103.3.peg.2060"/>
<name>A0A0M2SUW0_9BACI</name>
<reference evidence="2 3" key="1">
    <citation type="submission" date="2015-04" db="EMBL/GenBank/DDBJ databases">
        <title>Taxonomic description and genome sequence of Bacillus campisalis sp. nov., a novel member of the genus Bacillus isolated from solar saltern.</title>
        <authorList>
            <person name="Mathan Kumar R."/>
            <person name="Kaur G."/>
            <person name="Kumar A."/>
            <person name="Singh N.K."/>
            <person name="Kaur N."/>
            <person name="Kumar N."/>
            <person name="Mayilraj S."/>
        </authorList>
    </citation>
    <scope>NUCLEOTIDE SEQUENCE [LARGE SCALE GENOMIC DNA]</scope>
    <source>
        <strain evidence="2 3">SA2-6</strain>
    </source>
</reference>
<keyword evidence="1" id="KW-0812">Transmembrane</keyword>
<protein>
    <submittedName>
        <fullName evidence="2">Uncharacterized protein</fullName>
    </submittedName>
</protein>
<gene>
    <name evidence="2" type="ORF">WQ57_09170</name>
</gene>
<proteinExistence type="predicted"/>
<evidence type="ECO:0000256" key="1">
    <source>
        <dbReference type="SAM" id="Phobius"/>
    </source>
</evidence>
<dbReference type="Proteomes" id="UP000034166">
    <property type="component" value="Unassembled WGS sequence"/>
</dbReference>
<evidence type="ECO:0000313" key="2">
    <source>
        <dbReference type="EMBL" id="KKK38349.1"/>
    </source>
</evidence>
<feature type="transmembrane region" description="Helical" evidence="1">
    <location>
        <begin position="7"/>
        <end position="26"/>
    </location>
</feature>
<dbReference type="RefSeq" id="WP_046523454.1">
    <property type="nucleotide sequence ID" value="NZ_LAYY01000008.1"/>
</dbReference>